<dbReference type="KEGG" id="mbur:EQU24_02360"/>
<reference evidence="2" key="1">
    <citation type="journal article" date="2019" name="J. Bacteriol.">
        <title>A Mutagenic Screen Identifies a TonB-Dependent Receptor Required for the Lanthanide Metal Switch in the Type I Methanotroph 'Methylotuvimicrobium buryatense' 5GB1C.</title>
        <authorList>
            <person name="Groom J.D."/>
            <person name="Ford S.M."/>
            <person name="Pesesky M.W."/>
            <person name="Lidstrom M.E."/>
        </authorList>
    </citation>
    <scope>NUCLEOTIDE SEQUENCE [LARGE SCALE GENOMIC DNA]</scope>
    <source>
        <strain evidence="2">5GB1C</strain>
    </source>
</reference>
<evidence type="ECO:0000313" key="1">
    <source>
        <dbReference type="EMBL" id="QCW81223.1"/>
    </source>
</evidence>
<protein>
    <submittedName>
        <fullName evidence="1">RNA-binding protein</fullName>
    </submittedName>
</protein>
<dbReference type="Gene3D" id="3.30.70.330">
    <property type="match status" value="1"/>
</dbReference>
<dbReference type="EMBL" id="CP035467">
    <property type="protein sequence ID" value="QCW81223.1"/>
    <property type="molecule type" value="Genomic_DNA"/>
</dbReference>
<dbReference type="InterPro" id="IPR035979">
    <property type="entry name" value="RBD_domain_sf"/>
</dbReference>
<dbReference type="SUPFAM" id="SSF54928">
    <property type="entry name" value="RNA-binding domain, RBD"/>
    <property type="match status" value="1"/>
</dbReference>
<gene>
    <name evidence="1" type="ORF">EQU24_02360</name>
</gene>
<organism evidence="1 2">
    <name type="scientific">Methylotuvimicrobium buryatense</name>
    <name type="common">Methylomicrobium buryatense</name>
    <dbReference type="NCBI Taxonomy" id="95641"/>
    <lineage>
        <taxon>Bacteria</taxon>
        <taxon>Pseudomonadati</taxon>
        <taxon>Pseudomonadota</taxon>
        <taxon>Gammaproteobacteria</taxon>
        <taxon>Methylococcales</taxon>
        <taxon>Methylococcaceae</taxon>
        <taxon>Methylotuvimicrobium</taxon>
    </lineage>
</organism>
<dbReference type="AlphaFoldDB" id="A0A4P9ULI5"/>
<dbReference type="Proteomes" id="UP000305881">
    <property type="component" value="Chromosome"/>
</dbReference>
<keyword evidence="2" id="KW-1185">Reference proteome</keyword>
<dbReference type="InterPro" id="IPR012677">
    <property type="entry name" value="Nucleotide-bd_a/b_plait_sf"/>
</dbReference>
<dbReference type="CDD" id="cd00590">
    <property type="entry name" value="RRM_SF"/>
    <property type="match status" value="1"/>
</dbReference>
<proteinExistence type="predicted"/>
<dbReference type="GO" id="GO:0003676">
    <property type="term" value="F:nucleic acid binding"/>
    <property type="evidence" value="ECO:0007669"/>
    <property type="project" value="InterPro"/>
</dbReference>
<accession>A0A4P9ULI5</accession>
<dbReference type="OrthoDB" id="5570803at2"/>
<evidence type="ECO:0000313" key="2">
    <source>
        <dbReference type="Proteomes" id="UP000305881"/>
    </source>
</evidence>
<dbReference type="RefSeq" id="WP_017841038.1">
    <property type="nucleotide sequence ID" value="NZ_CP035467.1"/>
</dbReference>
<sequence>MIIFMRRIPSDTNKFEIKSFIEPALNGRFFAKKGYINTIKILQIRDSTRNTNEYHGLVRIEPDSAGARAIKQLNKQPINGKMIIVREYFHRCWQNDPRIRKNHSDITFADRRKGDRRRKTLEVAEMPFEP</sequence>
<name>A0A4P9ULI5_METBY</name>